<feature type="transmembrane region" description="Helical" evidence="1">
    <location>
        <begin position="71"/>
        <end position="88"/>
    </location>
</feature>
<dbReference type="GeneID" id="78122920"/>
<reference evidence="2 3" key="1">
    <citation type="submission" date="2016-10" db="EMBL/GenBank/DDBJ databases">
        <authorList>
            <person name="de Groot N.N."/>
        </authorList>
    </citation>
    <scope>NUCLEOTIDE SEQUENCE [LARGE SCALE GENOMIC DNA]</scope>
    <source>
        <strain evidence="2 3">DSM 24677</strain>
    </source>
</reference>
<accession>A0A1H3GZF1</accession>
<dbReference type="InterPro" id="IPR003425">
    <property type="entry name" value="CCB3/YggT"/>
</dbReference>
<dbReference type="AlphaFoldDB" id="A0A1H3GZF1"/>
<dbReference type="OrthoDB" id="9814445at2"/>
<dbReference type="STRING" id="576131.SAMN05444486_101109"/>
<keyword evidence="1" id="KW-0472">Membrane</keyword>
<name>A0A1H3GZF1_9RHOB</name>
<keyword evidence="1" id="KW-1133">Transmembrane helix</keyword>
<evidence type="ECO:0000313" key="2">
    <source>
        <dbReference type="EMBL" id="SDY08315.1"/>
    </source>
</evidence>
<proteinExistence type="predicted"/>
<gene>
    <name evidence="2" type="ORF">SAMN05444486_101109</name>
</gene>
<keyword evidence="1" id="KW-0812">Transmembrane</keyword>
<dbReference type="Proteomes" id="UP000199026">
    <property type="component" value="Unassembled WGS sequence"/>
</dbReference>
<sequence>MAPFIQTLALILDVAFTLLLVHVIMSWLINFQVLNLGQPLVAQIWQGLNRLFEPVFRPVRNILPNTHPLDLAPLAVFILIIALRDYFLPSLY</sequence>
<organism evidence="2 3">
    <name type="scientific">Lentibacter algarum</name>
    <dbReference type="NCBI Taxonomy" id="576131"/>
    <lineage>
        <taxon>Bacteria</taxon>
        <taxon>Pseudomonadati</taxon>
        <taxon>Pseudomonadota</taxon>
        <taxon>Alphaproteobacteria</taxon>
        <taxon>Rhodobacterales</taxon>
        <taxon>Roseobacteraceae</taxon>
        <taxon>Lentibacter</taxon>
    </lineage>
</organism>
<evidence type="ECO:0000313" key="3">
    <source>
        <dbReference type="Proteomes" id="UP000199026"/>
    </source>
</evidence>
<dbReference type="RefSeq" id="WP_089886980.1">
    <property type="nucleotide sequence ID" value="NZ_CALJFH010000032.1"/>
</dbReference>
<dbReference type="EMBL" id="FNPR01000001">
    <property type="protein sequence ID" value="SDY08315.1"/>
    <property type="molecule type" value="Genomic_DNA"/>
</dbReference>
<evidence type="ECO:0000256" key="1">
    <source>
        <dbReference type="SAM" id="Phobius"/>
    </source>
</evidence>
<feature type="transmembrane region" description="Helical" evidence="1">
    <location>
        <begin position="7"/>
        <end position="29"/>
    </location>
</feature>
<dbReference type="Pfam" id="PF02325">
    <property type="entry name" value="CCB3_YggT"/>
    <property type="match status" value="1"/>
</dbReference>
<dbReference type="GO" id="GO:0016020">
    <property type="term" value="C:membrane"/>
    <property type="evidence" value="ECO:0007669"/>
    <property type="project" value="InterPro"/>
</dbReference>
<protein>
    <submittedName>
        <fullName evidence="2">YggT family protein</fullName>
    </submittedName>
</protein>
<keyword evidence="3" id="KW-1185">Reference proteome</keyword>